<sequence length="433" mass="48173">MMNKDAYTLWEQEGDLERMKLFFREVNPDSGQKDRIKKLALEKIREEDLKAANGESSGAVVIPEVPLKESLHEKTQRRLKSFWWRWQWKLAVPAVVVLMIAFVGIGMEGLKNSPLEMNQFSALSEAREQSSAQNSTANDSVGVAEAPPELGNRTMVGSSDFTEGVAKEGISTMPSTANSGAIYGETAPIMPIPEPQIPPADAGLAKKITYNVHATLQVEDVSLSLATVTQEILGLGGYVVESSQSNQPKESSGYATFNIPSPELEGFQGRLANLGKVLNQSTTAYDVTNQYYDTQSRLKNLIAQEARYLEILDEAKNVEDILHIESYLSSTRMQIEQLQGQVKLWDHQVAYSTVTIYFQTTPNPVSVDEPWQPISWENTWQAAKDAVLKTISSTWNGINYLFVGIAYALPYLLLVGGIYGVYRLIRISRQPKK</sequence>
<dbReference type="HOGENOM" id="CLU_725462_0_0_9"/>
<dbReference type="STRING" id="871963.Desdi_1954"/>
<feature type="compositionally biased region" description="Polar residues" evidence="1">
    <location>
        <begin position="129"/>
        <end position="139"/>
    </location>
</feature>
<keyword evidence="2" id="KW-0812">Transmembrane</keyword>
<feature type="region of interest" description="Disordered" evidence="1">
    <location>
        <begin position="126"/>
        <end position="156"/>
    </location>
</feature>
<dbReference type="InterPro" id="IPR025645">
    <property type="entry name" value="DUF4349"/>
</dbReference>
<dbReference type="AlphaFoldDB" id="L0F879"/>
<dbReference type="Pfam" id="PF14257">
    <property type="entry name" value="DUF4349"/>
    <property type="match status" value="1"/>
</dbReference>
<keyword evidence="5" id="KW-1185">Reference proteome</keyword>
<dbReference type="Proteomes" id="UP000010797">
    <property type="component" value="Chromosome"/>
</dbReference>
<dbReference type="OrthoDB" id="9808253at2"/>
<protein>
    <recommendedName>
        <fullName evidence="3">DUF4349 domain-containing protein</fullName>
    </recommendedName>
</protein>
<accession>L0F879</accession>
<feature type="transmembrane region" description="Helical" evidence="2">
    <location>
        <begin position="86"/>
        <end position="107"/>
    </location>
</feature>
<evidence type="ECO:0000313" key="4">
    <source>
        <dbReference type="EMBL" id="AGA69402.1"/>
    </source>
</evidence>
<keyword evidence="2" id="KW-1133">Transmembrane helix</keyword>
<dbReference type="EMBL" id="CP003344">
    <property type="protein sequence ID" value="AGA69402.1"/>
    <property type="molecule type" value="Genomic_DNA"/>
</dbReference>
<dbReference type="eggNOG" id="COG1196">
    <property type="taxonomic scope" value="Bacteria"/>
</dbReference>
<evidence type="ECO:0000256" key="1">
    <source>
        <dbReference type="SAM" id="MobiDB-lite"/>
    </source>
</evidence>
<keyword evidence="2" id="KW-0472">Membrane</keyword>
<feature type="transmembrane region" description="Helical" evidence="2">
    <location>
        <begin position="400"/>
        <end position="425"/>
    </location>
</feature>
<organism evidence="4 5">
    <name type="scientific">Desulfitobacterium dichloroeliminans (strain LMG P-21439 / DCA1)</name>
    <dbReference type="NCBI Taxonomy" id="871963"/>
    <lineage>
        <taxon>Bacteria</taxon>
        <taxon>Bacillati</taxon>
        <taxon>Bacillota</taxon>
        <taxon>Clostridia</taxon>
        <taxon>Eubacteriales</taxon>
        <taxon>Desulfitobacteriaceae</taxon>
        <taxon>Desulfitobacterium</taxon>
    </lineage>
</organism>
<dbReference type="KEGG" id="ddl:Desdi_1954"/>
<evidence type="ECO:0000256" key="2">
    <source>
        <dbReference type="SAM" id="Phobius"/>
    </source>
</evidence>
<evidence type="ECO:0000313" key="5">
    <source>
        <dbReference type="Proteomes" id="UP000010797"/>
    </source>
</evidence>
<dbReference type="RefSeq" id="WP_015262388.1">
    <property type="nucleotide sequence ID" value="NC_019903.1"/>
</dbReference>
<reference evidence="5" key="1">
    <citation type="submission" date="2012-02" db="EMBL/GenBank/DDBJ databases">
        <title>Complete sequence of Desulfitobacterium dichloroeliminans LMG P-21439.</title>
        <authorList>
            <person name="Lucas S."/>
            <person name="Han J."/>
            <person name="Lapidus A."/>
            <person name="Cheng J.-F."/>
            <person name="Goodwin L."/>
            <person name="Pitluck S."/>
            <person name="Peters L."/>
            <person name="Ovchinnikova G."/>
            <person name="Teshima H."/>
            <person name="Detter J.C."/>
            <person name="Han C."/>
            <person name="Tapia R."/>
            <person name="Land M."/>
            <person name="Hauser L."/>
            <person name="Kyrpides N."/>
            <person name="Ivanova N."/>
            <person name="Pagani I."/>
            <person name="Kruse T."/>
            <person name="de Vos W.M."/>
            <person name="Boon N."/>
            <person name="Smidt H."/>
            <person name="Woyke T."/>
        </authorList>
    </citation>
    <scope>NUCLEOTIDE SEQUENCE [LARGE SCALE GENOMIC DNA]</scope>
    <source>
        <strain evidence="5">LMG P-21439 / DCA1</strain>
    </source>
</reference>
<name>L0F879_DESDL</name>
<feature type="domain" description="DUF4349" evidence="3">
    <location>
        <begin position="207"/>
        <end position="423"/>
    </location>
</feature>
<proteinExistence type="predicted"/>
<evidence type="ECO:0000259" key="3">
    <source>
        <dbReference type="Pfam" id="PF14257"/>
    </source>
</evidence>
<gene>
    <name evidence="4" type="ordered locus">Desdi_1954</name>
</gene>